<dbReference type="AlphaFoldDB" id="E9GY63"/>
<dbReference type="Proteomes" id="UP000000305">
    <property type="component" value="Unassembled WGS sequence"/>
</dbReference>
<feature type="region of interest" description="Disordered" evidence="1">
    <location>
        <begin position="70"/>
        <end position="99"/>
    </location>
</feature>
<dbReference type="InParanoid" id="E9GY63"/>
<feature type="compositionally biased region" description="Acidic residues" evidence="1">
    <location>
        <begin position="71"/>
        <end position="85"/>
    </location>
</feature>
<organism evidence="2 3">
    <name type="scientific">Daphnia pulex</name>
    <name type="common">Water flea</name>
    <dbReference type="NCBI Taxonomy" id="6669"/>
    <lineage>
        <taxon>Eukaryota</taxon>
        <taxon>Metazoa</taxon>
        <taxon>Ecdysozoa</taxon>
        <taxon>Arthropoda</taxon>
        <taxon>Crustacea</taxon>
        <taxon>Branchiopoda</taxon>
        <taxon>Diplostraca</taxon>
        <taxon>Cladocera</taxon>
        <taxon>Anomopoda</taxon>
        <taxon>Daphniidae</taxon>
        <taxon>Daphnia</taxon>
    </lineage>
</organism>
<dbReference type="KEGG" id="dpx:DAPPUDRAFT_323200"/>
<reference evidence="2 3" key="1">
    <citation type="journal article" date="2011" name="Science">
        <title>The ecoresponsive genome of Daphnia pulex.</title>
        <authorList>
            <person name="Colbourne J.K."/>
            <person name="Pfrender M.E."/>
            <person name="Gilbert D."/>
            <person name="Thomas W.K."/>
            <person name="Tucker A."/>
            <person name="Oakley T.H."/>
            <person name="Tokishita S."/>
            <person name="Aerts A."/>
            <person name="Arnold G.J."/>
            <person name="Basu M.K."/>
            <person name="Bauer D.J."/>
            <person name="Caceres C.E."/>
            <person name="Carmel L."/>
            <person name="Casola C."/>
            <person name="Choi J.H."/>
            <person name="Detter J.C."/>
            <person name="Dong Q."/>
            <person name="Dusheyko S."/>
            <person name="Eads B.D."/>
            <person name="Frohlich T."/>
            <person name="Geiler-Samerotte K.A."/>
            <person name="Gerlach D."/>
            <person name="Hatcher P."/>
            <person name="Jogdeo S."/>
            <person name="Krijgsveld J."/>
            <person name="Kriventseva E.V."/>
            <person name="Kultz D."/>
            <person name="Laforsch C."/>
            <person name="Lindquist E."/>
            <person name="Lopez J."/>
            <person name="Manak J.R."/>
            <person name="Muller J."/>
            <person name="Pangilinan J."/>
            <person name="Patwardhan R.P."/>
            <person name="Pitluck S."/>
            <person name="Pritham E.J."/>
            <person name="Rechtsteiner A."/>
            <person name="Rho M."/>
            <person name="Rogozin I.B."/>
            <person name="Sakarya O."/>
            <person name="Salamov A."/>
            <person name="Schaack S."/>
            <person name="Shapiro H."/>
            <person name="Shiga Y."/>
            <person name="Skalitzky C."/>
            <person name="Smith Z."/>
            <person name="Souvorov A."/>
            <person name="Sung W."/>
            <person name="Tang Z."/>
            <person name="Tsuchiya D."/>
            <person name="Tu H."/>
            <person name="Vos H."/>
            <person name="Wang M."/>
            <person name="Wolf Y.I."/>
            <person name="Yamagata H."/>
            <person name="Yamada T."/>
            <person name="Ye Y."/>
            <person name="Shaw J.R."/>
            <person name="Andrews J."/>
            <person name="Crease T.J."/>
            <person name="Tang H."/>
            <person name="Lucas S.M."/>
            <person name="Robertson H.M."/>
            <person name="Bork P."/>
            <person name="Koonin E.V."/>
            <person name="Zdobnov E.M."/>
            <person name="Grigoriev I.V."/>
            <person name="Lynch M."/>
            <person name="Boore J.L."/>
        </authorList>
    </citation>
    <scope>NUCLEOTIDE SEQUENCE [LARGE SCALE GENOMIC DNA]</scope>
</reference>
<evidence type="ECO:0000256" key="1">
    <source>
        <dbReference type="SAM" id="MobiDB-lite"/>
    </source>
</evidence>
<keyword evidence="3" id="KW-1185">Reference proteome</keyword>
<evidence type="ECO:0000313" key="2">
    <source>
        <dbReference type="EMBL" id="EFX75617.1"/>
    </source>
</evidence>
<name>E9GY63_DAPPU</name>
<evidence type="ECO:0000313" key="3">
    <source>
        <dbReference type="Proteomes" id="UP000000305"/>
    </source>
</evidence>
<gene>
    <name evidence="2" type="ORF">DAPPUDRAFT_323200</name>
</gene>
<sequence>MGAPKENYAPAGGDVKMTTNSGAVEDVPVRCYSLSTSGTVNENVNTEIETRALDLMKDAMEFSDGHVAESLGDEGEKEISSDDGEMNVASTSNPSPRNPYNYKHCVVIKDCRYDEFL</sequence>
<protein>
    <submittedName>
        <fullName evidence="2">Uncharacterized protein</fullName>
    </submittedName>
</protein>
<accession>E9GY63</accession>
<proteinExistence type="predicted"/>
<dbReference type="EMBL" id="GL732574">
    <property type="protein sequence ID" value="EFX75617.1"/>
    <property type="molecule type" value="Genomic_DNA"/>
</dbReference>
<dbReference type="HOGENOM" id="CLU_2087236_0_0_1"/>